<dbReference type="AlphaFoldDB" id="A0A9Q0VAX9"/>
<feature type="domain" description="Trs120/TRAPPC9 third Ig-like" evidence="6">
    <location>
        <begin position="834"/>
        <end position="992"/>
    </location>
</feature>
<evidence type="ECO:0000259" key="3">
    <source>
        <dbReference type="Pfam" id="PF08626"/>
    </source>
</evidence>
<dbReference type="GO" id="GO:0005802">
    <property type="term" value="C:trans-Golgi network"/>
    <property type="evidence" value="ECO:0007669"/>
    <property type="project" value="TreeGrafter"/>
</dbReference>
<dbReference type="InterPro" id="IPR058565">
    <property type="entry name" value="Ig_TRAPPC9_Trs120_1st"/>
</dbReference>
<keyword evidence="9" id="KW-1185">Reference proteome</keyword>
<protein>
    <submittedName>
        <fullName evidence="8">TRAFFICKING PROTEIN PARTICLE COMPLEX SUBUNIT 9</fullName>
    </submittedName>
</protein>
<reference evidence="8" key="1">
    <citation type="submission" date="2022-11" db="EMBL/GenBank/DDBJ databases">
        <authorList>
            <person name="Hyden B.L."/>
            <person name="Feng K."/>
            <person name="Yates T."/>
            <person name="Jawdy S."/>
            <person name="Smart L.B."/>
            <person name="Muchero W."/>
        </authorList>
    </citation>
    <scope>NUCLEOTIDE SEQUENCE</scope>
    <source>
        <tissue evidence="8">Shoot tip</tissue>
    </source>
</reference>
<accession>A0A9Q0VAX9</accession>
<feature type="domain" description="Trs120/TRAPPC9 TPR region" evidence="4">
    <location>
        <begin position="329"/>
        <end position="496"/>
    </location>
</feature>
<evidence type="ECO:0000259" key="4">
    <source>
        <dbReference type="Pfam" id="PF26251"/>
    </source>
</evidence>
<dbReference type="Pfam" id="PF26251">
    <property type="entry name" value="TPR_TRAPPC9-Trs120"/>
    <property type="match status" value="1"/>
</dbReference>
<feature type="domain" description="Trs120/TRAPPC9 N-terminal" evidence="3">
    <location>
        <begin position="8"/>
        <end position="196"/>
    </location>
</feature>
<dbReference type="Pfam" id="PF08626">
    <property type="entry name" value="TRAPPC9-Trs120"/>
    <property type="match status" value="2"/>
</dbReference>
<dbReference type="InterPro" id="IPR058568">
    <property type="entry name" value="Ig_TRAPPC9_Trs120_4th"/>
</dbReference>
<dbReference type="InterPro" id="IPR058564">
    <property type="entry name" value="TPR_TRAPPC9_Trs120"/>
</dbReference>
<evidence type="ECO:0000259" key="6">
    <source>
        <dbReference type="Pfam" id="PF26282"/>
    </source>
</evidence>
<dbReference type="InterPro" id="IPR058567">
    <property type="entry name" value="Ig_TRAPPC9_Trs120_3rd"/>
</dbReference>
<name>A0A9Q0VAX9_9ROSI</name>
<proteinExistence type="predicted"/>
<dbReference type="EMBL" id="JAPFFM010000009">
    <property type="protein sequence ID" value="KAJ6745389.1"/>
    <property type="molecule type" value="Genomic_DNA"/>
</dbReference>
<feature type="domain" description="Trs120/TRAPPC9 first Ig-like" evidence="5">
    <location>
        <begin position="545"/>
        <end position="645"/>
    </location>
</feature>
<feature type="domain" description="Trs120/TRAPPC9 N-terminal" evidence="3">
    <location>
        <begin position="201"/>
        <end position="272"/>
    </location>
</feature>
<dbReference type="InterPro" id="IPR013935">
    <property type="entry name" value="Trs120_TRAPPC9"/>
</dbReference>
<dbReference type="PANTHER" id="PTHR21512:SF5">
    <property type="entry name" value="TRAFFICKING PROTEIN PARTICLE COMPLEX SUBUNIT 9"/>
    <property type="match status" value="1"/>
</dbReference>
<evidence type="ECO:0000313" key="8">
    <source>
        <dbReference type="EMBL" id="KAJ6745389.1"/>
    </source>
</evidence>
<reference evidence="8" key="2">
    <citation type="journal article" date="2023" name="Int. J. Mol. Sci.">
        <title>De Novo Assembly and Annotation of 11 Diverse Shrub Willow (Salix) Genomes Reveals Novel Gene Organization in Sex-Linked Regions.</title>
        <authorList>
            <person name="Hyden B."/>
            <person name="Feng K."/>
            <person name="Yates T.B."/>
            <person name="Jawdy S."/>
            <person name="Cereghino C."/>
            <person name="Smart L.B."/>
            <person name="Muchero W."/>
        </authorList>
    </citation>
    <scope>NUCLEOTIDE SEQUENCE</scope>
    <source>
        <tissue evidence="8">Shoot tip</tissue>
    </source>
</reference>
<comment type="caution">
    <text evidence="8">The sequence shown here is derived from an EMBL/GenBank/DDBJ whole genome shotgun (WGS) entry which is preliminary data.</text>
</comment>
<evidence type="ECO:0000259" key="7">
    <source>
        <dbReference type="Pfam" id="PF26283"/>
    </source>
</evidence>
<organism evidence="8 9">
    <name type="scientific">Salix koriyanagi</name>
    <dbReference type="NCBI Taxonomy" id="2511006"/>
    <lineage>
        <taxon>Eukaryota</taxon>
        <taxon>Viridiplantae</taxon>
        <taxon>Streptophyta</taxon>
        <taxon>Embryophyta</taxon>
        <taxon>Tracheophyta</taxon>
        <taxon>Spermatophyta</taxon>
        <taxon>Magnoliopsida</taxon>
        <taxon>eudicotyledons</taxon>
        <taxon>Gunneridae</taxon>
        <taxon>Pentapetalae</taxon>
        <taxon>rosids</taxon>
        <taxon>fabids</taxon>
        <taxon>Malpighiales</taxon>
        <taxon>Salicaceae</taxon>
        <taxon>Saliceae</taxon>
        <taxon>Salix</taxon>
    </lineage>
</organism>
<dbReference type="InterPro" id="IPR058563">
    <property type="entry name" value="Trs120_TRAPPC9_N"/>
</dbReference>
<evidence type="ECO:0000313" key="9">
    <source>
        <dbReference type="Proteomes" id="UP001151752"/>
    </source>
</evidence>
<sequence length="1141" mass="125392">MEPDVSVETSSMIRIAILPIGEIPHQTLRDYYSMFHHHHPIPLSSISSFYTEEQKSPFTSLPWDTGSLRFKFILGGSPPSPWEDFQSNRKILAVIGVFHCPLSPDLDSVIEEFDGVCKGYASALVTRCFGFFPCDSQLEDGAKKGGGLRFFPPADRQTQEMHFQTMMQEIAASLLMEFEKYVFQAESSGTILKTPLDSQASLSSEEVIKAKKRRLGRAQKTIGDYCLLAGSPVDANAHYSTALELARLTTDYFWYAGALEGSICALLIDQIGQNNPALEDEVRYRFNSVILHYKKSFIQENSQRVSPLSFELEANLKLARYLCRRELSKDIVELLTSAADGAKSLIDATDRLVLYVEIARLFGTLGYHRKAAFFSRQVAQLYLQQDNRLAAISALQILALTTKAYCVQSRASISDNSHINEVGSRNADSGKMHHQSVVSLFESQWSMLQMVVLRDILLSAARAGDPLAAWSAAARLLRSYYPLITPVGQNGLARALANSSERLPSGTRCSDPALPFVRLYSFPQHSSQMDIVKRNPAREDWWAGSAPSGPFIYKPFSKGQPNDSSKKELIWIVGEPVQILVELANPCGFNLKVDSIYLSVHSGNLDPFPISIDLPPHSSKVVTLSGIPTSVGPVTIPGCTVHCFGVITEHLFRDVDNLLHGAAEGLVLSDPFRSCGSPSLANAGTVPVEQAHISLSGKNQDSVLSIPYETLKSVLPLKPGAEVILPVTLKAWKLGLVDLDNASGIMGRQLKDSSSPSLLIHYAGPFTDFEDPPKGSVVPPGRRLVVPLNICILQGLSFVKAHVLSMEIPAHVGENLPKPVYVENSAGKETNVSETKMDGLVKIDLFRGSWGLRFLELELSNPTDVVFEINLSVQLDSTDDKLSLGQDAAEYGYPKTRIDRDNSARVLIPLEHFKLPILDGSFFMKDFKPDEAADSRNSSFSEKSARAELKASVNNLISRIKVRWQSGRDSSGELNIKDAIKAALKTSAMDVLLPDPLTFDFRLVRNNLSHGSNDSRPKGSVLAHNMSPMEVLFRNNTKDMIRMSLSITCRDVAGENCVEGTKATVLWSGVLNGIAIEAPPLQESKHSFSLYFLVPGEYTLVAAAVIEDANDILRARSKTGSPDEPIFCRGPPFHVHVIGTA</sequence>
<feature type="domain" description="Trs120/TRAPPC9 fourth Ig-like" evidence="7">
    <location>
        <begin position="999"/>
        <end position="1137"/>
    </location>
</feature>
<keyword evidence="2" id="KW-0333">Golgi apparatus</keyword>
<dbReference type="Pfam" id="PF26283">
    <property type="entry name" value="Ig_TRAPPC9-Trs120_4th"/>
    <property type="match status" value="1"/>
</dbReference>
<evidence type="ECO:0000256" key="1">
    <source>
        <dbReference type="ARBA" id="ARBA00004555"/>
    </source>
</evidence>
<dbReference type="Pfam" id="PF26282">
    <property type="entry name" value="Ig_TRAPPC9-Trs120_3rd"/>
    <property type="match status" value="1"/>
</dbReference>
<dbReference type="PANTHER" id="PTHR21512">
    <property type="entry name" value="TRAFFICKING PROTEIN PARTICLE COMPLEX SUBUNIT 9"/>
    <property type="match status" value="1"/>
</dbReference>
<evidence type="ECO:0000259" key="5">
    <source>
        <dbReference type="Pfam" id="PF26254"/>
    </source>
</evidence>
<dbReference type="Proteomes" id="UP001151752">
    <property type="component" value="Chromosome 6"/>
</dbReference>
<dbReference type="Pfam" id="PF26254">
    <property type="entry name" value="Ig_TRAPPC9-Trs120_1st"/>
    <property type="match status" value="1"/>
</dbReference>
<comment type="subcellular location">
    <subcellularLocation>
        <location evidence="1">Golgi apparatus</location>
    </subcellularLocation>
</comment>
<gene>
    <name evidence="8" type="ORF">OIU74_028129</name>
</gene>
<evidence type="ECO:0000256" key="2">
    <source>
        <dbReference type="ARBA" id="ARBA00023034"/>
    </source>
</evidence>